<dbReference type="CDD" id="cd08998">
    <property type="entry name" value="GH43_Arb43a-like"/>
    <property type="match status" value="1"/>
</dbReference>
<feature type="active site" description="Proton donor" evidence="6">
    <location>
        <position position="217"/>
    </location>
</feature>
<comment type="pathway">
    <text evidence="1 5">Glycan metabolism; L-arabinan degradation.</text>
</comment>
<feature type="chain" id="PRO_5003020558" evidence="9">
    <location>
        <begin position="33"/>
        <end position="331"/>
    </location>
</feature>
<evidence type="ECO:0000256" key="5">
    <source>
        <dbReference type="PIRNR" id="PIRNR026534"/>
    </source>
</evidence>
<dbReference type="GO" id="GO:0046558">
    <property type="term" value="F:arabinan endo-1,5-alpha-L-arabinosidase activity"/>
    <property type="evidence" value="ECO:0007669"/>
    <property type="project" value="InterPro"/>
</dbReference>
<dbReference type="AlphaFoldDB" id="D1A6V4"/>
<feature type="site" description="Important for catalytic activity, responsible for pKa modulation of the active site Glu and correct orientation of both the proton donor and substrate" evidence="8">
    <location>
        <position position="163"/>
    </location>
</feature>
<dbReference type="Gene3D" id="2.115.10.20">
    <property type="entry name" value="Glycosyl hydrolase domain, family 43"/>
    <property type="match status" value="1"/>
</dbReference>
<feature type="signal peptide" evidence="9">
    <location>
        <begin position="1"/>
        <end position="32"/>
    </location>
</feature>
<dbReference type="STRING" id="471852.Tcur_2813"/>
<feature type="binding site" evidence="7">
    <location>
        <position position="125"/>
    </location>
    <ligand>
        <name>substrate</name>
    </ligand>
</feature>
<evidence type="ECO:0000256" key="7">
    <source>
        <dbReference type="PIRSR" id="PIRSR026534-2"/>
    </source>
</evidence>
<dbReference type="PANTHER" id="PTHR43301">
    <property type="entry name" value="ARABINAN ENDO-1,5-ALPHA-L-ARABINOSIDASE"/>
    <property type="match status" value="1"/>
</dbReference>
<dbReference type="EMBL" id="CP001738">
    <property type="protein sequence ID" value="ACY98358.1"/>
    <property type="molecule type" value="Genomic_DNA"/>
</dbReference>
<keyword evidence="9" id="KW-0732">Signal</keyword>
<dbReference type="InterPro" id="IPR006710">
    <property type="entry name" value="Glyco_hydro_43"/>
</dbReference>
<dbReference type="Proteomes" id="UP000001918">
    <property type="component" value="Chromosome"/>
</dbReference>
<reference evidence="10 11" key="1">
    <citation type="journal article" date="2011" name="Stand. Genomic Sci.">
        <title>Complete genome sequence of Thermomonospora curvata type strain (B9).</title>
        <authorList>
            <person name="Chertkov O."/>
            <person name="Sikorski J."/>
            <person name="Nolan M."/>
            <person name="Lapidus A."/>
            <person name="Lucas S."/>
            <person name="Del Rio T.G."/>
            <person name="Tice H."/>
            <person name="Cheng J.F."/>
            <person name="Goodwin L."/>
            <person name="Pitluck S."/>
            <person name="Liolios K."/>
            <person name="Ivanova N."/>
            <person name="Mavromatis K."/>
            <person name="Mikhailova N."/>
            <person name="Ovchinnikova G."/>
            <person name="Pati A."/>
            <person name="Chen A."/>
            <person name="Palaniappan K."/>
            <person name="Djao O.D."/>
            <person name="Land M."/>
            <person name="Hauser L."/>
            <person name="Chang Y.J."/>
            <person name="Jeffries C.D."/>
            <person name="Brettin T."/>
            <person name="Han C."/>
            <person name="Detter J.C."/>
            <person name="Rohde M."/>
            <person name="Goker M."/>
            <person name="Woyke T."/>
            <person name="Bristow J."/>
            <person name="Eisen J.A."/>
            <person name="Markowitz V."/>
            <person name="Hugenholtz P."/>
            <person name="Klenk H.P."/>
            <person name="Kyrpides N.C."/>
        </authorList>
    </citation>
    <scope>NUCLEOTIDE SEQUENCE [LARGE SCALE GENOMIC DNA]</scope>
    <source>
        <strain evidence="11">ATCC 19995 / DSM 43183 / JCM 3096 / KCTC 9072 / NBRC 15933 / NCIMB 10081 / Henssen B9</strain>
    </source>
</reference>
<organism evidence="10 11">
    <name type="scientific">Thermomonospora curvata (strain ATCC 19995 / DSM 43183 / JCM 3096 / KCTC 9072 / NBRC 15933 / NCIMB 10081 / Henssen B9)</name>
    <dbReference type="NCBI Taxonomy" id="471852"/>
    <lineage>
        <taxon>Bacteria</taxon>
        <taxon>Bacillati</taxon>
        <taxon>Actinomycetota</taxon>
        <taxon>Actinomycetes</taxon>
        <taxon>Streptosporangiales</taxon>
        <taxon>Thermomonosporaceae</taxon>
        <taxon>Thermomonospora</taxon>
    </lineage>
</organism>
<evidence type="ECO:0000256" key="6">
    <source>
        <dbReference type="PIRSR" id="PIRSR026534-1"/>
    </source>
</evidence>
<accession>D1A6V4</accession>
<comment type="similarity">
    <text evidence="2 5">Belongs to the glycosyl hydrolase 43 family.</text>
</comment>
<dbReference type="RefSeq" id="WP_012853142.1">
    <property type="nucleotide sequence ID" value="NC_013510.1"/>
</dbReference>
<sequence>MIGVCSRRIRRGVLAVGLAAATALAMAGPARAAYPEPGLVRGDVFVHDPTMIRAADGTYYVYSTHNGLEARSSTNRIDFSHAGSALPAGASWATAYSGDPRELWAPDVSYQGGRYLMYYSASTFGSNNSAIGLAVSDSGRPGTWRDRGRVITSSSRDDYNAIDPQLTVDAQGRWWLAFGSWWTGIKLIRIDPATGNRHSDRTIYSLARRSRDDLGIEAPHIIYRNGYYYLFTSWDLCCRGTSSTYRIMVGRSRSITGPYVDRSGRPLLSGGGTQVLASHGNRVIGPGGQSVLRDGNQDLLVYHYYDRTDGGRHKLGINYLGFDAAGWPYVW</sequence>
<proteinExistence type="inferred from homology"/>
<name>D1A6V4_THECD</name>
<keyword evidence="3 5" id="KW-0378">Hydrolase</keyword>
<evidence type="ECO:0000256" key="8">
    <source>
        <dbReference type="PIRSR" id="PIRSR606710-2"/>
    </source>
</evidence>
<dbReference type="PIRSF" id="PIRSF026534">
    <property type="entry name" value="Endo_alpha-L-arabinosidase"/>
    <property type="match status" value="1"/>
</dbReference>
<keyword evidence="4 5" id="KW-0326">Glycosidase</keyword>
<dbReference type="SUPFAM" id="SSF75005">
    <property type="entry name" value="Arabinanase/levansucrase/invertase"/>
    <property type="match status" value="1"/>
</dbReference>
<dbReference type="eggNOG" id="COG3507">
    <property type="taxonomic scope" value="Bacteria"/>
</dbReference>
<feature type="active site" description="Proton acceptor" evidence="6">
    <location>
        <position position="48"/>
    </location>
</feature>
<evidence type="ECO:0000313" key="10">
    <source>
        <dbReference type="EMBL" id="ACY98358.1"/>
    </source>
</evidence>
<dbReference type="UniPathway" id="UPA00667"/>
<evidence type="ECO:0000256" key="2">
    <source>
        <dbReference type="ARBA" id="ARBA00009865"/>
    </source>
</evidence>
<dbReference type="PANTHER" id="PTHR43301:SF3">
    <property type="entry name" value="ARABINAN ENDO-1,5-ALPHA-L-ARABINOSIDASE A-RELATED"/>
    <property type="match status" value="1"/>
</dbReference>
<feature type="binding site" evidence="7">
    <location>
        <begin position="160"/>
        <end position="163"/>
    </location>
    <ligand>
        <name>substrate</name>
    </ligand>
</feature>
<evidence type="ECO:0000256" key="1">
    <source>
        <dbReference type="ARBA" id="ARBA00004834"/>
    </source>
</evidence>
<dbReference type="Pfam" id="PF04616">
    <property type="entry name" value="Glyco_hydro_43"/>
    <property type="match status" value="1"/>
</dbReference>
<dbReference type="InterPro" id="IPR016840">
    <property type="entry name" value="Glyco_hydro_43_endo_a_Ara-ase"/>
</dbReference>
<evidence type="ECO:0000313" key="11">
    <source>
        <dbReference type="Proteomes" id="UP000001918"/>
    </source>
</evidence>
<evidence type="ECO:0000256" key="3">
    <source>
        <dbReference type="ARBA" id="ARBA00022801"/>
    </source>
</evidence>
<keyword evidence="11" id="KW-1185">Reference proteome</keyword>
<dbReference type="OrthoDB" id="9801455at2"/>
<dbReference type="GO" id="GO:0031222">
    <property type="term" value="P:arabinan catabolic process"/>
    <property type="evidence" value="ECO:0007669"/>
    <property type="project" value="UniProtKB-UniPathway"/>
</dbReference>
<dbReference type="InterPro" id="IPR023296">
    <property type="entry name" value="Glyco_hydro_beta-prop_sf"/>
</dbReference>
<dbReference type="CAZy" id="GH43">
    <property type="family name" value="Glycoside Hydrolase Family 43"/>
</dbReference>
<evidence type="ECO:0000256" key="4">
    <source>
        <dbReference type="ARBA" id="ARBA00023295"/>
    </source>
</evidence>
<dbReference type="HOGENOM" id="CLU_009397_5_1_11"/>
<dbReference type="KEGG" id="tcu:Tcur_2813"/>
<dbReference type="InterPro" id="IPR050727">
    <property type="entry name" value="GH43_arabinanases"/>
</dbReference>
<evidence type="ECO:0000256" key="9">
    <source>
        <dbReference type="SAM" id="SignalP"/>
    </source>
</evidence>
<gene>
    <name evidence="10" type="ordered locus">Tcur_2813</name>
</gene>
<protein>
    <submittedName>
        <fullName evidence="10">Glycoside hydrolase family 43</fullName>
    </submittedName>
</protein>
<feature type="binding site" evidence="7">
    <location>
        <begin position="180"/>
        <end position="182"/>
    </location>
    <ligand>
        <name>substrate</name>
    </ligand>
</feature>
<feature type="binding site" evidence="7">
    <location>
        <position position="48"/>
    </location>
    <ligand>
        <name>substrate</name>
    </ligand>
</feature>